<accession>A0A0A8Y1T1</accession>
<protein>
    <submittedName>
        <fullName evidence="1">Uncharacterized protein</fullName>
    </submittedName>
</protein>
<organism evidence="1">
    <name type="scientific">Arundo donax</name>
    <name type="common">Giant reed</name>
    <name type="synonym">Donax arundinaceus</name>
    <dbReference type="NCBI Taxonomy" id="35708"/>
    <lineage>
        <taxon>Eukaryota</taxon>
        <taxon>Viridiplantae</taxon>
        <taxon>Streptophyta</taxon>
        <taxon>Embryophyta</taxon>
        <taxon>Tracheophyta</taxon>
        <taxon>Spermatophyta</taxon>
        <taxon>Magnoliopsida</taxon>
        <taxon>Liliopsida</taxon>
        <taxon>Poales</taxon>
        <taxon>Poaceae</taxon>
        <taxon>PACMAD clade</taxon>
        <taxon>Arundinoideae</taxon>
        <taxon>Arundineae</taxon>
        <taxon>Arundo</taxon>
    </lineage>
</organism>
<name>A0A0A8Y1T1_ARUDO</name>
<proteinExistence type="predicted"/>
<reference evidence="1" key="2">
    <citation type="journal article" date="2015" name="Data Brief">
        <title>Shoot transcriptome of the giant reed, Arundo donax.</title>
        <authorList>
            <person name="Barrero R.A."/>
            <person name="Guerrero F.D."/>
            <person name="Moolhuijzen P."/>
            <person name="Goolsby J.A."/>
            <person name="Tidwell J."/>
            <person name="Bellgard S.E."/>
            <person name="Bellgard M.I."/>
        </authorList>
    </citation>
    <scope>NUCLEOTIDE SEQUENCE</scope>
    <source>
        <tissue evidence="1">Shoot tissue taken approximately 20 cm above the soil surface</tissue>
    </source>
</reference>
<evidence type="ECO:0000313" key="1">
    <source>
        <dbReference type="EMBL" id="JAD19100.1"/>
    </source>
</evidence>
<dbReference type="EMBL" id="GBRH01278795">
    <property type="protein sequence ID" value="JAD19100.1"/>
    <property type="molecule type" value="Transcribed_RNA"/>
</dbReference>
<reference evidence="1" key="1">
    <citation type="submission" date="2014-09" db="EMBL/GenBank/DDBJ databases">
        <authorList>
            <person name="Magalhaes I.L.F."/>
            <person name="Oliveira U."/>
            <person name="Santos F.R."/>
            <person name="Vidigal T.H.D.A."/>
            <person name="Brescovit A.D."/>
            <person name="Santos A.J."/>
        </authorList>
    </citation>
    <scope>NUCLEOTIDE SEQUENCE</scope>
    <source>
        <tissue evidence="1">Shoot tissue taken approximately 20 cm above the soil surface</tissue>
    </source>
</reference>
<dbReference type="AlphaFoldDB" id="A0A0A8Y1T1"/>
<sequence length="43" mass="5189">MYQELLRLEAMAHDLLSEHCIRYIQMLFYIQGVACYFTLSLNF</sequence>